<dbReference type="Proteomes" id="UP001229421">
    <property type="component" value="Unassembled WGS sequence"/>
</dbReference>
<evidence type="ECO:0000313" key="2">
    <source>
        <dbReference type="EMBL" id="KAK1429026.1"/>
    </source>
</evidence>
<feature type="transmembrane region" description="Helical" evidence="1">
    <location>
        <begin position="39"/>
        <end position="58"/>
    </location>
</feature>
<comment type="caution">
    <text evidence="2">The sequence shown here is derived from an EMBL/GenBank/DDBJ whole genome shotgun (WGS) entry which is preliminary data.</text>
</comment>
<evidence type="ECO:0000313" key="3">
    <source>
        <dbReference type="Proteomes" id="UP001229421"/>
    </source>
</evidence>
<keyword evidence="3" id="KW-1185">Reference proteome</keyword>
<sequence length="68" mass="7814">MTSPPRSETRETTSSILTYSRVSSRETRCYCFCSAGRRWLWNGGCGTAVVWFSGLLFISRNYHQQPTE</sequence>
<accession>A0AAD8KXI0</accession>
<name>A0AAD8KXI0_TARER</name>
<keyword evidence="1" id="KW-1133">Transmembrane helix</keyword>
<keyword evidence="1" id="KW-0472">Membrane</keyword>
<protein>
    <submittedName>
        <fullName evidence="2">Uncharacterized protein</fullName>
    </submittedName>
</protein>
<keyword evidence="1" id="KW-0812">Transmembrane</keyword>
<dbReference type="EMBL" id="JAUHHV010000003">
    <property type="protein sequence ID" value="KAK1429026.1"/>
    <property type="molecule type" value="Genomic_DNA"/>
</dbReference>
<gene>
    <name evidence="2" type="ORF">QVD17_11225</name>
</gene>
<reference evidence="2" key="1">
    <citation type="journal article" date="2023" name="bioRxiv">
        <title>Improved chromosome-level genome assembly for marigold (Tagetes erecta).</title>
        <authorList>
            <person name="Jiang F."/>
            <person name="Yuan L."/>
            <person name="Wang S."/>
            <person name="Wang H."/>
            <person name="Xu D."/>
            <person name="Wang A."/>
            <person name="Fan W."/>
        </authorList>
    </citation>
    <scope>NUCLEOTIDE SEQUENCE</scope>
    <source>
        <strain evidence="2">WSJ</strain>
        <tissue evidence="2">Leaf</tissue>
    </source>
</reference>
<organism evidence="2 3">
    <name type="scientific">Tagetes erecta</name>
    <name type="common">African marigold</name>
    <dbReference type="NCBI Taxonomy" id="13708"/>
    <lineage>
        <taxon>Eukaryota</taxon>
        <taxon>Viridiplantae</taxon>
        <taxon>Streptophyta</taxon>
        <taxon>Embryophyta</taxon>
        <taxon>Tracheophyta</taxon>
        <taxon>Spermatophyta</taxon>
        <taxon>Magnoliopsida</taxon>
        <taxon>eudicotyledons</taxon>
        <taxon>Gunneridae</taxon>
        <taxon>Pentapetalae</taxon>
        <taxon>asterids</taxon>
        <taxon>campanulids</taxon>
        <taxon>Asterales</taxon>
        <taxon>Asteraceae</taxon>
        <taxon>Asteroideae</taxon>
        <taxon>Heliantheae alliance</taxon>
        <taxon>Tageteae</taxon>
        <taxon>Tagetes</taxon>
    </lineage>
</organism>
<dbReference type="AlphaFoldDB" id="A0AAD8KXI0"/>
<evidence type="ECO:0000256" key="1">
    <source>
        <dbReference type="SAM" id="Phobius"/>
    </source>
</evidence>
<proteinExistence type="predicted"/>